<sequence>ATLSVFKPDFDSDGIPDDVDKDDDNDGIVDTVEGESTDTDNDGSPNSKDLDSDGDGCKDVIEAGWSDEDGDGMVGILPVLVDSDGKVISIPDGTSAYSSLNDLDGNGVKDYLEVGADATLVSSPTDLTKAAGKSATFISKGSSTSGLSYTWQVSTDAGTTFNDIKQPKMIISGGVSANYNRYKYIEIYALEDIPANSGYKVVFHKSPGDGDPKEKELSYAFDKGEYYILARSGHYTDDFFVSTTGGFTLTNGYKDFNIGGVKKGKVQRWDDLQYQDGNSAFKLVDPDGDVIDSYGKVGTDGSGTSWSFNLGWFHRNDSNYSSVGFDKSQWVVHKNIYTTSGFNGKNNTASPSYPVADFDPTTNNLYSGLTNDTLTINYVQLSMDRYQYRAVIKSTAYLCDNGANTNSAELIVFLDSDDDGVGDVNDLDDDNDGILDTDEGDADDYDNDGVPNRLDLDSDGDGCNDVIEAGFIDGDSDGIIGTGTPSVDANGKVSSVSDGYTTPADGDANSVVDFLQP</sequence>
<feature type="compositionally biased region" description="Polar residues" evidence="1">
    <location>
        <begin position="484"/>
        <end position="500"/>
    </location>
</feature>
<protein>
    <submittedName>
        <fullName evidence="2">Uncharacterized protein</fullName>
    </submittedName>
</protein>
<feature type="region of interest" description="Disordered" evidence="1">
    <location>
        <begin position="423"/>
        <end position="446"/>
    </location>
</feature>
<organism evidence="2">
    <name type="scientific">marine metagenome</name>
    <dbReference type="NCBI Taxonomy" id="408172"/>
    <lineage>
        <taxon>unclassified sequences</taxon>
        <taxon>metagenomes</taxon>
        <taxon>ecological metagenomes</taxon>
    </lineage>
</organism>
<feature type="compositionally biased region" description="Acidic residues" evidence="1">
    <location>
        <begin position="11"/>
        <end position="41"/>
    </location>
</feature>
<evidence type="ECO:0000313" key="2">
    <source>
        <dbReference type="EMBL" id="SVB65533.1"/>
    </source>
</evidence>
<evidence type="ECO:0000256" key="1">
    <source>
        <dbReference type="SAM" id="MobiDB-lite"/>
    </source>
</evidence>
<dbReference type="AlphaFoldDB" id="A0A382FTG0"/>
<feature type="non-terminal residue" evidence="2">
    <location>
        <position position="1"/>
    </location>
</feature>
<accession>A0A382FTG0</accession>
<feature type="region of interest" description="Disordered" evidence="1">
    <location>
        <begin position="482"/>
        <end position="517"/>
    </location>
</feature>
<name>A0A382FTG0_9ZZZZ</name>
<feature type="non-terminal residue" evidence="2">
    <location>
        <position position="517"/>
    </location>
</feature>
<gene>
    <name evidence="2" type="ORF">METZ01_LOCUS218387</name>
</gene>
<proteinExistence type="predicted"/>
<feature type="region of interest" description="Disordered" evidence="1">
    <location>
        <begin position="1"/>
        <end position="56"/>
    </location>
</feature>
<reference evidence="2" key="1">
    <citation type="submission" date="2018-05" db="EMBL/GenBank/DDBJ databases">
        <authorList>
            <person name="Lanie J.A."/>
            <person name="Ng W.-L."/>
            <person name="Kazmierczak K.M."/>
            <person name="Andrzejewski T.M."/>
            <person name="Davidsen T.M."/>
            <person name="Wayne K.J."/>
            <person name="Tettelin H."/>
            <person name="Glass J.I."/>
            <person name="Rusch D."/>
            <person name="Podicherti R."/>
            <person name="Tsui H.-C.T."/>
            <person name="Winkler M.E."/>
        </authorList>
    </citation>
    <scope>NUCLEOTIDE SEQUENCE</scope>
</reference>
<dbReference type="EMBL" id="UINC01051406">
    <property type="protein sequence ID" value="SVB65533.1"/>
    <property type="molecule type" value="Genomic_DNA"/>
</dbReference>